<organism evidence="9 10">
    <name type="scientific">Segnochrobactrum spirostomi</name>
    <dbReference type="NCBI Taxonomy" id="2608987"/>
    <lineage>
        <taxon>Bacteria</taxon>
        <taxon>Pseudomonadati</taxon>
        <taxon>Pseudomonadota</taxon>
        <taxon>Alphaproteobacteria</taxon>
        <taxon>Hyphomicrobiales</taxon>
        <taxon>Segnochrobactraceae</taxon>
        <taxon>Segnochrobactrum</taxon>
    </lineage>
</organism>
<dbReference type="Gene3D" id="1.10.3730.10">
    <property type="entry name" value="ProC C-terminal domain-like"/>
    <property type="match status" value="1"/>
</dbReference>
<keyword evidence="2 4" id="KW-0521">NADP</keyword>
<evidence type="ECO:0000256" key="6">
    <source>
        <dbReference type="PIRSR" id="PIRSR000193-1"/>
    </source>
</evidence>
<accession>A0A6A7Y477</accession>
<name>A0A6A7Y477_9HYPH</name>
<dbReference type="SUPFAM" id="SSF48179">
    <property type="entry name" value="6-phosphogluconate dehydrogenase C-terminal domain-like"/>
    <property type="match status" value="1"/>
</dbReference>
<comment type="pathway">
    <text evidence="4">Amino-acid biosynthesis; L-proline biosynthesis; L-proline from L-glutamate 5-semialdehyde: step 1/1.</text>
</comment>
<dbReference type="NCBIfam" id="TIGR00112">
    <property type="entry name" value="proC"/>
    <property type="match status" value="1"/>
</dbReference>
<comment type="catalytic activity">
    <reaction evidence="4">
        <text>L-proline + NADP(+) = (S)-1-pyrroline-5-carboxylate + NADPH + 2 H(+)</text>
        <dbReference type="Rhea" id="RHEA:14109"/>
        <dbReference type="ChEBI" id="CHEBI:15378"/>
        <dbReference type="ChEBI" id="CHEBI:17388"/>
        <dbReference type="ChEBI" id="CHEBI:57783"/>
        <dbReference type="ChEBI" id="CHEBI:58349"/>
        <dbReference type="ChEBI" id="CHEBI:60039"/>
        <dbReference type="EC" id="1.5.1.2"/>
    </reaction>
</comment>
<evidence type="ECO:0000259" key="8">
    <source>
        <dbReference type="Pfam" id="PF14748"/>
    </source>
</evidence>
<dbReference type="AlphaFoldDB" id="A0A6A7Y477"/>
<dbReference type="EMBL" id="VWNA01000001">
    <property type="protein sequence ID" value="MQT12519.1"/>
    <property type="molecule type" value="Genomic_DNA"/>
</dbReference>
<comment type="function">
    <text evidence="4">Catalyzes the reduction of 1-pyrroline-5-carboxylate (PCA) to L-proline.</text>
</comment>
<dbReference type="Gene3D" id="3.40.50.720">
    <property type="entry name" value="NAD(P)-binding Rossmann-like Domain"/>
    <property type="match status" value="1"/>
</dbReference>
<evidence type="ECO:0000256" key="5">
    <source>
        <dbReference type="NCBIfam" id="TIGR00112"/>
    </source>
</evidence>
<dbReference type="GO" id="GO:0005737">
    <property type="term" value="C:cytoplasm"/>
    <property type="evidence" value="ECO:0007669"/>
    <property type="project" value="UniProtKB-SubCell"/>
</dbReference>
<feature type="domain" description="Pyrroline-5-carboxylate reductase dimerisation" evidence="8">
    <location>
        <begin position="180"/>
        <end position="285"/>
    </location>
</feature>
<keyword evidence="4" id="KW-0963">Cytoplasm</keyword>
<keyword evidence="3 4" id="KW-0560">Oxidoreductase</keyword>
<dbReference type="PANTHER" id="PTHR11645:SF0">
    <property type="entry name" value="PYRROLINE-5-CARBOXYLATE REDUCTASE 3"/>
    <property type="match status" value="1"/>
</dbReference>
<dbReference type="Pfam" id="PF14748">
    <property type="entry name" value="P5CR_dimer"/>
    <property type="match status" value="1"/>
</dbReference>
<evidence type="ECO:0000256" key="4">
    <source>
        <dbReference type="HAMAP-Rule" id="MF_01925"/>
    </source>
</evidence>
<dbReference type="GO" id="GO:0004735">
    <property type="term" value="F:pyrroline-5-carboxylate reductase activity"/>
    <property type="evidence" value="ECO:0007669"/>
    <property type="project" value="UniProtKB-UniRule"/>
</dbReference>
<dbReference type="EC" id="1.5.1.2" evidence="4 5"/>
<sequence>MNADPAHPTAELPKTVTFAEAGTILLLGAGRMGGALLAGWLDRGLDPSHVVAVDPHLSEEMAAILARRGVRHETAVPSGAAFRVALIAVKPQSMAEALPALAAALGPETLAISIAAGTPIATFETHLGARPIVRAMPNTPAQVGRGVTVAVGNAAVSPLDHAVTTHLLKAVGSVEWVEDEALIDAVTAVSGSGPAYVFHLVEALATAGTAAGLPADLAMRLARGTVSGAGELLARADDSAEILRRNVTSPGGTTAAALAVLMRPEGLTALMTEAVAAAAARSRELSA</sequence>
<dbReference type="PANTHER" id="PTHR11645">
    <property type="entry name" value="PYRROLINE-5-CARBOXYLATE REDUCTASE"/>
    <property type="match status" value="1"/>
</dbReference>
<evidence type="ECO:0000313" key="9">
    <source>
        <dbReference type="EMBL" id="MQT12519.1"/>
    </source>
</evidence>
<evidence type="ECO:0000259" key="7">
    <source>
        <dbReference type="Pfam" id="PF03807"/>
    </source>
</evidence>
<evidence type="ECO:0000313" key="10">
    <source>
        <dbReference type="Proteomes" id="UP000332515"/>
    </source>
</evidence>
<feature type="domain" description="Pyrroline-5-carboxylate reductase catalytic N-terminal" evidence="7">
    <location>
        <begin position="24"/>
        <end position="117"/>
    </location>
</feature>
<comment type="caution">
    <text evidence="9">The sequence shown here is derived from an EMBL/GenBank/DDBJ whole genome shotgun (WGS) entry which is preliminary data.</text>
</comment>
<comment type="similarity">
    <text evidence="1 4">Belongs to the pyrroline-5-carboxylate reductase family.</text>
</comment>
<keyword evidence="4" id="KW-0028">Amino-acid biosynthesis</keyword>
<dbReference type="Pfam" id="PF03807">
    <property type="entry name" value="F420_oxidored"/>
    <property type="match status" value="1"/>
</dbReference>
<keyword evidence="10" id="KW-1185">Reference proteome</keyword>
<dbReference type="Proteomes" id="UP000332515">
    <property type="component" value="Unassembled WGS sequence"/>
</dbReference>
<feature type="binding site" evidence="6">
    <location>
        <begin position="27"/>
        <end position="32"/>
    </location>
    <ligand>
        <name>NADP(+)</name>
        <dbReference type="ChEBI" id="CHEBI:58349"/>
    </ligand>
</feature>
<gene>
    <name evidence="4" type="primary">proC</name>
    <name evidence="9" type="ORF">F0357_07550</name>
</gene>
<dbReference type="InterPro" id="IPR008927">
    <property type="entry name" value="6-PGluconate_DH-like_C_sf"/>
</dbReference>
<dbReference type="InterPro" id="IPR036291">
    <property type="entry name" value="NAD(P)-bd_dom_sf"/>
</dbReference>
<protein>
    <recommendedName>
        <fullName evidence="4 5">Pyrroline-5-carboxylate reductase</fullName>
        <shortName evidence="4">P5C reductase</shortName>
        <shortName evidence="4">P5CR</shortName>
        <ecNumber evidence="4 5">1.5.1.2</ecNumber>
    </recommendedName>
    <alternativeName>
        <fullName evidence="4">PCA reductase</fullName>
    </alternativeName>
</protein>
<evidence type="ECO:0000256" key="1">
    <source>
        <dbReference type="ARBA" id="ARBA00005525"/>
    </source>
</evidence>
<dbReference type="SUPFAM" id="SSF51735">
    <property type="entry name" value="NAD(P)-binding Rossmann-fold domains"/>
    <property type="match status" value="1"/>
</dbReference>
<evidence type="ECO:0000256" key="3">
    <source>
        <dbReference type="ARBA" id="ARBA00023002"/>
    </source>
</evidence>
<dbReference type="UniPathway" id="UPA00098">
    <property type="reaction ID" value="UER00361"/>
</dbReference>
<dbReference type="PIRSF" id="PIRSF000193">
    <property type="entry name" value="Pyrrol-5-carb_rd"/>
    <property type="match status" value="1"/>
</dbReference>
<comment type="catalytic activity">
    <reaction evidence="4">
        <text>L-proline + NAD(+) = (S)-1-pyrroline-5-carboxylate + NADH + 2 H(+)</text>
        <dbReference type="Rhea" id="RHEA:14105"/>
        <dbReference type="ChEBI" id="CHEBI:15378"/>
        <dbReference type="ChEBI" id="CHEBI:17388"/>
        <dbReference type="ChEBI" id="CHEBI:57540"/>
        <dbReference type="ChEBI" id="CHEBI:57945"/>
        <dbReference type="ChEBI" id="CHEBI:60039"/>
        <dbReference type="EC" id="1.5.1.2"/>
    </reaction>
</comment>
<dbReference type="InterPro" id="IPR000304">
    <property type="entry name" value="Pyrroline-COOH_reductase"/>
</dbReference>
<reference evidence="9 10" key="1">
    <citation type="submission" date="2019-09" db="EMBL/GenBank/DDBJ databases">
        <title>Segnochrobactrum spirostomi gen. nov., sp. nov., isolated from the ciliate Spirostomum cf. yagiui and description of a novel family, Segnochrobactraceae fam. nov. within the order Rhizobiales of the class Alphaproteobacteria.</title>
        <authorList>
            <person name="Akter S."/>
            <person name="Shazib S.U.A."/>
            <person name="Shin M.K."/>
        </authorList>
    </citation>
    <scope>NUCLEOTIDE SEQUENCE [LARGE SCALE GENOMIC DNA]</scope>
    <source>
        <strain evidence="9 10">Sp-1</strain>
    </source>
</reference>
<dbReference type="InterPro" id="IPR029036">
    <property type="entry name" value="P5CR_dimer"/>
</dbReference>
<proteinExistence type="inferred from homology"/>
<comment type="subcellular location">
    <subcellularLocation>
        <location evidence="4">Cytoplasm</location>
    </subcellularLocation>
</comment>
<keyword evidence="4" id="KW-0641">Proline biosynthesis</keyword>
<evidence type="ECO:0000256" key="2">
    <source>
        <dbReference type="ARBA" id="ARBA00022857"/>
    </source>
</evidence>
<feature type="binding site" evidence="6">
    <location>
        <begin position="88"/>
        <end position="91"/>
    </location>
    <ligand>
        <name>NADP(+)</name>
        <dbReference type="ChEBI" id="CHEBI:58349"/>
    </ligand>
</feature>
<dbReference type="GO" id="GO:0055129">
    <property type="term" value="P:L-proline biosynthetic process"/>
    <property type="evidence" value="ECO:0007669"/>
    <property type="project" value="UniProtKB-UniRule"/>
</dbReference>
<dbReference type="HAMAP" id="MF_01925">
    <property type="entry name" value="P5C_reductase"/>
    <property type="match status" value="1"/>
</dbReference>
<dbReference type="InterPro" id="IPR028939">
    <property type="entry name" value="P5C_Rdtase_cat_N"/>
</dbReference>
<dbReference type="RefSeq" id="WP_153479775.1">
    <property type="nucleotide sequence ID" value="NZ_VWNA01000001.1"/>
</dbReference>
<dbReference type="FunFam" id="1.10.3730.10:FF:000001">
    <property type="entry name" value="Pyrroline-5-carboxylate reductase"/>
    <property type="match status" value="1"/>
</dbReference>